<dbReference type="InterPro" id="IPR023780">
    <property type="entry name" value="Chromo_domain"/>
</dbReference>
<comment type="caution">
    <text evidence="5">The sequence shown here is derived from an EMBL/GenBank/DDBJ whole genome shotgun (WGS) entry which is preliminary data.</text>
</comment>
<dbReference type="InterPro" id="IPR042796">
    <property type="entry name" value="CBX2"/>
</dbReference>
<dbReference type="Pfam" id="PF17218">
    <property type="entry name" value="CBX7_C"/>
    <property type="match status" value="1"/>
</dbReference>
<evidence type="ECO:0000313" key="6">
    <source>
        <dbReference type="Proteomes" id="UP001044222"/>
    </source>
</evidence>
<organism evidence="5 6">
    <name type="scientific">Anguilla anguilla</name>
    <name type="common">European freshwater eel</name>
    <name type="synonym">Muraena anguilla</name>
    <dbReference type="NCBI Taxonomy" id="7936"/>
    <lineage>
        <taxon>Eukaryota</taxon>
        <taxon>Metazoa</taxon>
        <taxon>Chordata</taxon>
        <taxon>Craniata</taxon>
        <taxon>Vertebrata</taxon>
        <taxon>Euteleostomi</taxon>
        <taxon>Actinopterygii</taxon>
        <taxon>Neopterygii</taxon>
        <taxon>Teleostei</taxon>
        <taxon>Anguilliformes</taxon>
        <taxon>Anguillidae</taxon>
        <taxon>Anguilla</taxon>
    </lineage>
</organism>
<sequence length="531" mass="56421">MSAVGGQVFDAECILSKRPKKGKFEYLVKWRGWSSKHNSWEPEENILDPRLLAAFHKSEQEKEISLSKHGKRPRGRPRKIAELVPAATKSSGSSSSSNSSLFSSASSDDDNISAKKVKPGSRTCDSRPVPQKKPQTVVTREEPVKKKRGRKALPPELNTRKQSERAKMLLTAPSKALPREPKPATKKPLQPASFTYPGMSRSSRDLLGVPSSGSFTQGAIGKSCLNPTGSTRSMTTAIPSLGRFAQSRSTSDFKLSISDISSSAGLDLKNTASKSLGVAALNLYNSEQCSSSVGQGQGTPQAPAGSLNGQQKQTVSGQMLIQQVSNGKPAGLSSRSQAHSLEALNLQCVNKPTQGSYPAGKGSAAGSTLQSAARPAQNAAAGNDNQTRSFVKNLSTSSSTLSVNIQPETGKPKERSNEGTVREALPKRTERVPAKRREDASLSKDGGEPGKVPSQMSTGEVGNRSGSDRPDPSPNGGQSMSVSVLTNQDWKPTRSLIEHVFVTDITANLVTVTVKESLTSVGFFGNCNSMS</sequence>
<dbReference type="CDD" id="cd18647">
    <property type="entry name" value="CD_Cbx2"/>
    <property type="match status" value="1"/>
</dbReference>
<feature type="region of interest" description="Disordered" evidence="3">
    <location>
        <begin position="60"/>
        <end position="214"/>
    </location>
</feature>
<proteinExistence type="predicted"/>
<dbReference type="EMBL" id="JAFIRN010000002">
    <property type="protein sequence ID" value="KAG5854303.1"/>
    <property type="molecule type" value="Genomic_DNA"/>
</dbReference>
<dbReference type="Pfam" id="PF00385">
    <property type="entry name" value="Chromo"/>
    <property type="match status" value="1"/>
</dbReference>
<dbReference type="InterPro" id="IPR000953">
    <property type="entry name" value="Chromo/chromo_shadow_dom"/>
</dbReference>
<dbReference type="PANTHER" id="PTHR46860:SF1">
    <property type="entry name" value="CHROMOBOX PROTEIN HOMOLOG 2"/>
    <property type="match status" value="1"/>
</dbReference>
<comment type="subcellular location">
    <subcellularLocation>
        <location evidence="1">Nucleus</location>
    </subcellularLocation>
</comment>
<feature type="compositionally biased region" description="Basic and acidic residues" evidence="3">
    <location>
        <begin position="410"/>
        <end position="448"/>
    </location>
</feature>
<keyword evidence="2" id="KW-0539">Nucleus</keyword>
<dbReference type="SUPFAM" id="SSF54160">
    <property type="entry name" value="Chromo domain-like"/>
    <property type="match status" value="1"/>
</dbReference>
<dbReference type="GO" id="GO:0035102">
    <property type="term" value="C:PRC1 complex"/>
    <property type="evidence" value="ECO:0007669"/>
    <property type="project" value="InterPro"/>
</dbReference>
<dbReference type="Gene3D" id="2.40.50.40">
    <property type="match status" value="1"/>
</dbReference>
<dbReference type="Proteomes" id="UP001044222">
    <property type="component" value="Unassembled WGS sequence"/>
</dbReference>
<feature type="region of interest" description="Disordered" evidence="3">
    <location>
        <begin position="355"/>
        <end position="482"/>
    </location>
</feature>
<evidence type="ECO:0000256" key="1">
    <source>
        <dbReference type="ARBA" id="ARBA00004123"/>
    </source>
</evidence>
<feature type="compositionally biased region" description="Low complexity" evidence="3">
    <location>
        <begin position="90"/>
        <end position="106"/>
    </location>
</feature>
<feature type="region of interest" description="Disordered" evidence="3">
    <location>
        <begin position="289"/>
        <end position="316"/>
    </location>
</feature>
<evidence type="ECO:0000256" key="3">
    <source>
        <dbReference type="SAM" id="MobiDB-lite"/>
    </source>
</evidence>
<evidence type="ECO:0000259" key="4">
    <source>
        <dbReference type="PROSITE" id="PS50013"/>
    </source>
</evidence>
<feature type="compositionally biased region" description="Polar residues" evidence="3">
    <location>
        <begin position="383"/>
        <end position="393"/>
    </location>
</feature>
<feature type="compositionally biased region" description="Basic and acidic residues" evidence="3">
    <location>
        <begin position="158"/>
        <end position="167"/>
    </location>
</feature>
<reference evidence="5" key="1">
    <citation type="submission" date="2021-01" db="EMBL/GenBank/DDBJ databases">
        <title>A chromosome-scale assembly of European eel, Anguilla anguilla.</title>
        <authorList>
            <person name="Henkel C."/>
            <person name="Jong-Raadsen S.A."/>
            <person name="Dufour S."/>
            <person name="Weltzien F.-A."/>
            <person name="Palstra A.P."/>
            <person name="Pelster B."/>
            <person name="Spaink H.P."/>
            <person name="Van Den Thillart G.E."/>
            <person name="Jansen H."/>
            <person name="Zahm M."/>
            <person name="Klopp C."/>
            <person name="Cedric C."/>
            <person name="Louis A."/>
            <person name="Berthelot C."/>
            <person name="Parey E."/>
            <person name="Roest Crollius H."/>
            <person name="Montfort J."/>
            <person name="Robinson-Rechavi M."/>
            <person name="Bucao C."/>
            <person name="Bouchez O."/>
            <person name="Gislard M."/>
            <person name="Lluch J."/>
            <person name="Milhes M."/>
            <person name="Lampietro C."/>
            <person name="Lopez Roques C."/>
            <person name="Donnadieu C."/>
            <person name="Braasch I."/>
            <person name="Desvignes T."/>
            <person name="Postlethwait J."/>
            <person name="Bobe J."/>
            <person name="Guiguen Y."/>
            <person name="Dirks R."/>
        </authorList>
    </citation>
    <scope>NUCLEOTIDE SEQUENCE</scope>
    <source>
        <strain evidence="5">Tag_6206</strain>
        <tissue evidence="5">Liver</tissue>
    </source>
</reference>
<gene>
    <name evidence="5" type="ORF">ANANG_G00036370</name>
</gene>
<dbReference type="AlphaFoldDB" id="A0A9D3MWM4"/>
<feature type="compositionally biased region" description="Low complexity" evidence="3">
    <location>
        <begin position="372"/>
        <end position="381"/>
    </location>
</feature>
<dbReference type="InterPro" id="IPR033773">
    <property type="entry name" value="CBX7_C"/>
</dbReference>
<keyword evidence="6" id="KW-1185">Reference proteome</keyword>
<dbReference type="InterPro" id="IPR023779">
    <property type="entry name" value="Chromodomain_CS"/>
</dbReference>
<feature type="domain" description="Chromo" evidence="4">
    <location>
        <begin position="9"/>
        <end position="67"/>
    </location>
</feature>
<dbReference type="PROSITE" id="PS50013">
    <property type="entry name" value="CHROMO_2"/>
    <property type="match status" value="1"/>
</dbReference>
<feature type="compositionally biased region" description="Basic residues" evidence="3">
    <location>
        <begin position="68"/>
        <end position="78"/>
    </location>
</feature>
<dbReference type="InterPro" id="IPR016197">
    <property type="entry name" value="Chromo-like_dom_sf"/>
</dbReference>
<feature type="compositionally biased region" description="Polar residues" evidence="3">
    <location>
        <begin position="307"/>
        <end position="316"/>
    </location>
</feature>
<dbReference type="GO" id="GO:0000792">
    <property type="term" value="C:heterochromatin"/>
    <property type="evidence" value="ECO:0007669"/>
    <property type="project" value="TreeGrafter"/>
</dbReference>
<dbReference type="SMART" id="SM00298">
    <property type="entry name" value="CHROMO"/>
    <property type="match status" value="1"/>
</dbReference>
<evidence type="ECO:0000313" key="5">
    <source>
        <dbReference type="EMBL" id="KAG5854303.1"/>
    </source>
</evidence>
<dbReference type="PROSITE" id="PS00598">
    <property type="entry name" value="CHROMO_1"/>
    <property type="match status" value="1"/>
</dbReference>
<evidence type="ECO:0000256" key="2">
    <source>
        <dbReference type="ARBA" id="ARBA00023242"/>
    </source>
</evidence>
<name>A0A9D3MWM4_ANGAN</name>
<accession>A0A9D3MWM4</accession>
<protein>
    <recommendedName>
        <fullName evidence="4">Chromo domain-containing protein</fullName>
    </recommendedName>
</protein>
<dbReference type="PANTHER" id="PTHR46860">
    <property type="entry name" value="CHROMOBOX PROTEIN HOMOLOG 2"/>
    <property type="match status" value="1"/>
</dbReference>
<dbReference type="GO" id="GO:0000122">
    <property type="term" value="P:negative regulation of transcription by RNA polymerase II"/>
    <property type="evidence" value="ECO:0007669"/>
    <property type="project" value="TreeGrafter"/>
</dbReference>